<keyword evidence="3" id="KW-1185">Reference proteome</keyword>
<dbReference type="EMBL" id="JABFBC010000002">
    <property type="protein sequence ID" value="NNU81636.1"/>
    <property type="molecule type" value="Genomic_DNA"/>
</dbReference>
<evidence type="ECO:0000256" key="1">
    <source>
        <dbReference type="SAM" id="Phobius"/>
    </source>
</evidence>
<feature type="transmembrane region" description="Helical" evidence="1">
    <location>
        <begin position="67"/>
        <end position="93"/>
    </location>
</feature>
<organism evidence="2 3">
    <name type="scientific">Halovulum dunhuangense</name>
    <dbReference type="NCBI Taxonomy" id="1505036"/>
    <lineage>
        <taxon>Bacteria</taxon>
        <taxon>Pseudomonadati</taxon>
        <taxon>Pseudomonadota</taxon>
        <taxon>Alphaproteobacteria</taxon>
        <taxon>Rhodobacterales</taxon>
        <taxon>Paracoccaceae</taxon>
        <taxon>Halovulum</taxon>
    </lineage>
</organism>
<dbReference type="RefSeq" id="WP_171326465.1">
    <property type="nucleotide sequence ID" value="NZ_JABFBC010000002.1"/>
</dbReference>
<dbReference type="AlphaFoldDB" id="A0A849L5J7"/>
<keyword evidence="1" id="KW-1133">Transmembrane helix</keyword>
<keyword evidence="1" id="KW-0812">Transmembrane</keyword>
<feature type="transmembrane region" description="Helical" evidence="1">
    <location>
        <begin position="113"/>
        <end position="130"/>
    </location>
</feature>
<accession>A0A849L5J7</accession>
<comment type="caution">
    <text evidence="2">The sequence shown here is derived from an EMBL/GenBank/DDBJ whole genome shotgun (WGS) entry which is preliminary data.</text>
</comment>
<dbReference type="Proteomes" id="UP000572377">
    <property type="component" value="Unassembled WGS sequence"/>
</dbReference>
<reference evidence="2 3" key="1">
    <citation type="submission" date="2020-05" db="EMBL/GenBank/DDBJ databases">
        <title>Gimesia benthica sp. nov., a novel planctomycete isolated from a deep-sea water sample of the Northwest Indian Ocean.</title>
        <authorList>
            <person name="Wang J."/>
            <person name="Ruan C."/>
            <person name="Song L."/>
            <person name="Zhu Y."/>
            <person name="Li A."/>
            <person name="Zheng X."/>
            <person name="Wang L."/>
            <person name="Lu Z."/>
            <person name="Huang Y."/>
            <person name="Du W."/>
            <person name="Zhou Y."/>
            <person name="Huang L."/>
            <person name="Dai X."/>
        </authorList>
    </citation>
    <scope>NUCLEOTIDE SEQUENCE [LARGE SCALE GENOMIC DNA]</scope>
    <source>
        <strain evidence="2 3">YYQ-30</strain>
    </source>
</reference>
<dbReference type="InterPro" id="IPR014509">
    <property type="entry name" value="YjdF-like"/>
</dbReference>
<evidence type="ECO:0000313" key="3">
    <source>
        <dbReference type="Proteomes" id="UP000572377"/>
    </source>
</evidence>
<feature type="transmembrane region" description="Helical" evidence="1">
    <location>
        <begin position="39"/>
        <end position="55"/>
    </location>
</feature>
<sequence length="202" mass="21950">MGDTQARRFEAGDWVVLGFTLAYGAGFTSWFLARGNLEFMVYVGTMMVFIGLLGLSLRTAAWPRPMLWALSAWGLAHMAGGAVPVNGSVLYALQLVPLVSEGEMTILKYDQLVHAYGFGVTAWLLWHLMARHFPDLRGTTTIRVYPVLGAMGLGSFNEMIEFAAVLSVPETHVGGYVNTSLDLVFNAAGAMIAMLVIAARDK</sequence>
<dbReference type="Pfam" id="PF09997">
    <property type="entry name" value="DUF2238"/>
    <property type="match status" value="1"/>
</dbReference>
<gene>
    <name evidence="2" type="ORF">HMH01_14440</name>
</gene>
<name>A0A849L5J7_9RHOB</name>
<evidence type="ECO:0000313" key="2">
    <source>
        <dbReference type="EMBL" id="NNU81636.1"/>
    </source>
</evidence>
<feature type="transmembrane region" description="Helical" evidence="1">
    <location>
        <begin position="12"/>
        <end position="33"/>
    </location>
</feature>
<protein>
    <submittedName>
        <fullName evidence="2">Uncharacterized protein</fullName>
    </submittedName>
</protein>
<proteinExistence type="predicted"/>
<feature type="transmembrane region" description="Helical" evidence="1">
    <location>
        <begin position="180"/>
        <end position="199"/>
    </location>
</feature>
<keyword evidence="1" id="KW-0472">Membrane</keyword>